<protein>
    <submittedName>
        <fullName evidence="1">ORF48</fullName>
    </submittedName>
</protein>
<name>A0AA48SFG0_9VIRU</name>
<reference evidence="1" key="2">
    <citation type="submission" date="2023-01" db="EMBL/GenBank/DDBJ databases">
        <authorList>
            <person name="Rosani U."/>
            <person name="Delmont T.O."/>
            <person name="Gaia M."/>
            <person name="Krupovic M."/>
        </authorList>
    </citation>
    <scope>NUCLEOTIDE SEQUENCE</scope>
    <source>
        <strain evidence="1">MalacoHV4/Med/2018 155</strain>
    </source>
</reference>
<sequence>MRIPFPILKDTRIITVDNNNASNQTSEQKKRLIRNAFAEAIMFKTSPTETSYHGKDPNKSTGIFYNKFGITNSYLQITHRGVFDLLDDPNPYVKLDGLPCVADACETFLRNTRDNLSWTWRDSRRKPPSTDTCHGRSHLSVIEMNPNRNNSYTAAQILHTASFDEQTPPTIPPHIRETMRHHGQQVDTCNRLIHQVVEVMCKQPIVTLCKITPKHMTEIENKLMSYLDSGTDRAMLHLYYIRNMDEYILTSTLLPKDTPFMISRGSSCGSLISATGSNKNRLHKQTALRRSCETYYDYALTKTV</sequence>
<accession>A0AA48SFG0</accession>
<proteinExistence type="predicted"/>
<evidence type="ECO:0000313" key="1">
    <source>
        <dbReference type="EMBL" id="DBA11662.1"/>
    </source>
</evidence>
<organism evidence="1">
    <name type="scientific">Malaco herpesvirus 4</name>
    <dbReference type="NCBI Taxonomy" id="3031800"/>
    <lineage>
        <taxon>Viruses</taxon>
        <taxon>Duplodnaviria</taxon>
        <taxon>Heunggongvirae</taxon>
        <taxon>Peploviricota</taxon>
        <taxon>Herviviricetes</taxon>
        <taxon>Herpesvirales</taxon>
        <taxon>Malacoherpesviridae</taxon>
    </lineage>
</organism>
<reference evidence="1" key="1">
    <citation type="journal article" date="2023" name="Front. Mar. Sci.">
        <title>Tracing the invertebrate herpesviruses in the global sequence datasets.</title>
        <authorList>
            <person name="Rosani U."/>
            <person name="Gaia M."/>
            <person name="Delmont T.O."/>
            <person name="Krupovic M."/>
        </authorList>
    </citation>
    <scope>NUCLEOTIDE SEQUENCE</scope>
    <source>
        <strain evidence="1">MalacoHV4/Med/2018 155</strain>
    </source>
</reference>
<dbReference type="EMBL" id="BK063077">
    <property type="protein sequence ID" value="DBA11662.1"/>
    <property type="molecule type" value="Genomic_DNA"/>
</dbReference>